<evidence type="ECO:0000256" key="5">
    <source>
        <dbReference type="SAM" id="Phobius"/>
    </source>
</evidence>
<organism evidence="7 8">
    <name type="scientific">Dorcoceras hygrometricum</name>
    <dbReference type="NCBI Taxonomy" id="472368"/>
    <lineage>
        <taxon>Eukaryota</taxon>
        <taxon>Viridiplantae</taxon>
        <taxon>Streptophyta</taxon>
        <taxon>Embryophyta</taxon>
        <taxon>Tracheophyta</taxon>
        <taxon>Spermatophyta</taxon>
        <taxon>Magnoliopsida</taxon>
        <taxon>eudicotyledons</taxon>
        <taxon>Gunneridae</taxon>
        <taxon>Pentapetalae</taxon>
        <taxon>asterids</taxon>
        <taxon>lamiids</taxon>
        <taxon>Lamiales</taxon>
        <taxon>Gesneriaceae</taxon>
        <taxon>Didymocarpoideae</taxon>
        <taxon>Trichosporeae</taxon>
        <taxon>Loxocarpinae</taxon>
        <taxon>Dorcoceras</taxon>
    </lineage>
</organism>
<dbReference type="PANTHER" id="PTHR23012">
    <property type="entry name" value="RING/FYVE/PHD ZINC FINGER DOMAIN-CONTAINING"/>
    <property type="match status" value="1"/>
</dbReference>
<dbReference type="GO" id="GO:0016020">
    <property type="term" value="C:membrane"/>
    <property type="evidence" value="ECO:0007669"/>
    <property type="project" value="TreeGrafter"/>
</dbReference>
<dbReference type="SUPFAM" id="SSF57850">
    <property type="entry name" value="RING/U-box"/>
    <property type="match status" value="1"/>
</dbReference>
<dbReference type="PROSITE" id="PS51292">
    <property type="entry name" value="ZF_RING_CH"/>
    <property type="match status" value="1"/>
</dbReference>
<dbReference type="InterPro" id="IPR013083">
    <property type="entry name" value="Znf_RING/FYVE/PHD"/>
</dbReference>
<gene>
    <name evidence="7" type="ORF">F511_08287</name>
</gene>
<name>A0A2Z7AQN2_9LAMI</name>
<feature type="compositionally biased region" description="Basic and acidic residues" evidence="4">
    <location>
        <begin position="398"/>
        <end position="407"/>
    </location>
</feature>
<dbReference type="Pfam" id="PF12906">
    <property type="entry name" value="RINGv"/>
    <property type="match status" value="1"/>
</dbReference>
<keyword evidence="2" id="KW-0863">Zinc-finger</keyword>
<dbReference type="GO" id="GO:0004842">
    <property type="term" value="F:ubiquitin-protein transferase activity"/>
    <property type="evidence" value="ECO:0007669"/>
    <property type="project" value="TreeGrafter"/>
</dbReference>
<dbReference type="GO" id="GO:0016567">
    <property type="term" value="P:protein ubiquitination"/>
    <property type="evidence" value="ECO:0007669"/>
    <property type="project" value="TreeGrafter"/>
</dbReference>
<dbReference type="InterPro" id="IPR011016">
    <property type="entry name" value="Znf_RING-CH"/>
</dbReference>
<dbReference type="GO" id="GO:0008270">
    <property type="term" value="F:zinc ion binding"/>
    <property type="evidence" value="ECO:0007669"/>
    <property type="project" value="UniProtKB-KW"/>
</dbReference>
<dbReference type="AlphaFoldDB" id="A0A2Z7AQN2"/>
<sequence length="639" mass="71550">MYRNSCALVQGNSGVEKVLMGEHLVVNVDQLPNPGEVQSNHLVPPAVGYRPAGKNREMVGPSSSTVAAEDGKVVVFVEDDEEADEHAPLIGIGECRICQEEDYMNNLESPCACSGSLKYAHRKCVQHWCNEKGDITCEICHQLYQPGYTAPPRPPSEETTIDLGGVWQISGTPFEMHDPRILAFTDAERQLFETEYDDYNGTHSSGVAFYRSAATILLSLLVLRHGMSITDDGSDANGEDDTLTSITLFMTQIVGFLLPFYIVLWVISILQRRRQTQVGMVSPVFVSMIIMDYPRGPSCICGVATEVWPESISLVMSLGRDAIPVIPRDPEITPTPYLPRPPRKVPDLTKFLEVMSRKCFNAHELIEEDLLCHFRFSWKKVQLVGDLEDRMTKAEMMKSLKERRADPKGTSSSRRSSKGKRKATSEGGERRKKRQNEEKATEPTRTTTPKDPISEPVGATEKIPEQQSTEVPYDFDLVKRTPDLGILEAASLYAEATSCLSQARDEVVITRRSMDGVLGRHDALMKQLEEIRAQKDGEKECLLLELDSTRTEENQILKAEVEKLQGEAANSWQLEKENFLQSKEFDSLWANGYSEEEHPASFLDVEQALADMSEESEESSSGSEKAPHLDVFMLPLYLF</sequence>
<keyword evidence="8" id="KW-1185">Reference proteome</keyword>
<evidence type="ECO:0000256" key="2">
    <source>
        <dbReference type="ARBA" id="ARBA00022771"/>
    </source>
</evidence>
<dbReference type="Gene3D" id="3.30.40.10">
    <property type="entry name" value="Zinc/RING finger domain, C3HC4 (zinc finger)"/>
    <property type="match status" value="1"/>
</dbReference>
<dbReference type="EMBL" id="KV014884">
    <property type="protein sequence ID" value="KZV21522.1"/>
    <property type="molecule type" value="Genomic_DNA"/>
</dbReference>
<feature type="transmembrane region" description="Helical" evidence="5">
    <location>
        <begin position="246"/>
        <end position="270"/>
    </location>
</feature>
<feature type="compositionally biased region" description="Basic and acidic residues" evidence="4">
    <location>
        <begin position="423"/>
        <end position="442"/>
    </location>
</feature>
<evidence type="ECO:0000256" key="1">
    <source>
        <dbReference type="ARBA" id="ARBA00022723"/>
    </source>
</evidence>
<accession>A0A2Z7AQN2</accession>
<dbReference type="InterPro" id="IPR033275">
    <property type="entry name" value="MARCH-like"/>
</dbReference>
<keyword evidence="1" id="KW-0479">Metal-binding</keyword>
<evidence type="ECO:0000259" key="6">
    <source>
        <dbReference type="PROSITE" id="PS51292"/>
    </source>
</evidence>
<protein>
    <recommendedName>
        <fullName evidence="6">RING-CH-type domain-containing protein</fullName>
    </recommendedName>
</protein>
<dbReference type="OrthoDB" id="264354at2759"/>
<dbReference type="Pfam" id="PF12428">
    <property type="entry name" value="DUF3675"/>
    <property type="match status" value="1"/>
</dbReference>
<feature type="domain" description="RING-CH-type" evidence="6">
    <location>
        <begin position="87"/>
        <end position="147"/>
    </location>
</feature>
<dbReference type="CDD" id="cd16495">
    <property type="entry name" value="RING_CH-C4HC3_MARCH"/>
    <property type="match status" value="1"/>
</dbReference>
<dbReference type="SMART" id="SM00744">
    <property type="entry name" value="RINGv"/>
    <property type="match status" value="1"/>
</dbReference>
<feature type="region of interest" description="Disordered" evidence="4">
    <location>
        <begin position="398"/>
        <end position="469"/>
    </location>
</feature>
<reference evidence="7 8" key="1">
    <citation type="journal article" date="2015" name="Proc. Natl. Acad. Sci. U.S.A.">
        <title>The resurrection genome of Boea hygrometrica: A blueprint for survival of dehydration.</title>
        <authorList>
            <person name="Xiao L."/>
            <person name="Yang G."/>
            <person name="Zhang L."/>
            <person name="Yang X."/>
            <person name="Zhao S."/>
            <person name="Ji Z."/>
            <person name="Zhou Q."/>
            <person name="Hu M."/>
            <person name="Wang Y."/>
            <person name="Chen M."/>
            <person name="Xu Y."/>
            <person name="Jin H."/>
            <person name="Xiao X."/>
            <person name="Hu G."/>
            <person name="Bao F."/>
            <person name="Hu Y."/>
            <person name="Wan P."/>
            <person name="Li L."/>
            <person name="Deng X."/>
            <person name="Kuang T."/>
            <person name="Xiang C."/>
            <person name="Zhu J.K."/>
            <person name="Oliver M.J."/>
            <person name="He Y."/>
        </authorList>
    </citation>
    <scope>NUCLEOTIDE SEQUENCE [LARGE SCALE GENOMIC DNA]</scope>
    <source>
        <strain evidence="8">cv. XS01</strain>
    </source>
</reference>
<dbReference type="PANTHER" id="PTHR23012:SF175">
    <property type="entry name" value="RING_FYVE_PHD ZINC FINGER SUPERFAMILY PROTEIN"/>
    <property type="match status" value="1"/>
</dbReference>
<dbReference type="FunFam" id="3.30.40.10:FF:000146">
    <property type="entry name" value="RING/FYVE/PHD zinc finger protein"/>
    <property type="match status" value="1"/>
</dbReference>
<keyword evidence="3" id="KW-0862">Zinc</keyword>
<proteinExistence type="predicted"/>
<evidence type="ECO:0000256" key="3">
    <source>
        <dbReference type="ARBA" id="ARBA00022833"/>
    </source>
</evidence>
<keyword evidence="5" id="KW-0812">Transmembrane</keyword>
<evidence type="ECO:0000313" key="7">
    <source>
        <dbReference type="EMBL" id="KZV21522.1"/>
    </source>
</evidence>
<feature type="transmembrane region" description="Helical" evidence="5">
    <location>
        <begin position="208"/>
        <end position="226"/>
    </location>
</feature>
<evidence type="ECO:0000256" key="4">
    <source>
        <dbReference type="SAM" id="MobiDB-lite"/>
    </source>
</evidence>
<keyword evidence="5" id="KW-1133">Transmembrane helix</keyword>
<dbReference type="Proteomes" id="UP000250235">
    <property type="component" value="Unassembled WGS sequence"/>
</dbReference>
<evidence type="ECO:0000313" key="8">
    <source>
        <dbReference type="Proteomes" id="UP000250235"/>
    </source>
</evidence>
<keyword evidence="5" id="KW-0472">Membrane</keyword>
<dbReference type="InterPro" id="IPR022143">
    <property type="entry name" value="DUF3675"/>
</dbReference>